<name>A0A0N5BIX4_STREA</name>
<feature type="transmembrane region" description="Helical" evidence="2">
    <location>
        <begin position="36"/>
        <end position="69"/>
    </location>
</feature>
<keyword evidence="3" id="KW-1185">Reference proteome</keyword>
<keyword evidence="2" id="KW-0472">Membrane</keyword>
<organism evidence="3 4">
    <name type="scientific">Strongyloides papillosus</name>
    <name type="common">Intestinal threadworm</name>
    <dbReference type="NCBI Taxonomy" id="174720"/>
    <lineage>
        <taxon>Eukaryota</taxon>
        <taxon>Metazoa</taxon>
        <taxon>Ecdysozoa</taxon>
        <taxon>Nematoda</taxon>
        <taxon>Chromadorea</taxon>
        <taxon>Rhabditida</taxon>
        <taxon>Tylenchina</taxon>
        <taxon>Panagrolaimomorpha</taxon>
        <taxon>Strongyloidoidea</taxon>
        <taxon>Strongyloididae</taxon>
        <taxon>Strongyloides</taxon>
    </lineage>
</organism>
<keyword evidence="2" id="KW-1133">Transmembrane helix</keyword>
<feature type="compositionally biased region" description="Polar residues" evidence="1">
    <location>
        <begin position="176"/>
        <end position="189"/>
    </location>
</feature>
<dbReference type="AlphaFoldDB" id="A0A0N5BIX4"/>
<evidence type="ECO:0000313" key="4">
    <source>
        <dbReference type="WBParaSite" id="SPAL_0000590300.1"/>
    </source>
</evidence>
<reference evidence="4" key="1">
    <citation type="submission" date="2017-02" db="UniProtKB">
        <authorList>
            <consortium name="WormBaseParasite"/>
        </authorList>
    </citation>
    <scope>IDENTIFICATION</scope>
</reference>
<sequence>MFYGGGYGGYGGGGMYGGCTYGYGYGCGLFDWDISYWIYLIIGLIVFFLIICLLCSPCCCTALAACLAGAGFKKKRSSKDRNVPIQQVQQPPPQPTIITTQPIVTGTPAHGNIITQQPIPSCQKNITIYESSDKPIPKERKKKDYGGDSEIIAEDHYYSSKRQRLPRTSPYVDRVQYSQQNQSYYADRR</sequence>
<proteinExistence type="predicted"/>
<dbReference type="WBParaSite" id="SPAL_0000590300.1">
    <property type="protein sequence ID" value="SPAL_0000590300.1"/>
    <property type="gene ID" value="SPAL_0000590300"/>
</dbReference>
<dbReference type="Proteomes" id="UP000046392">
    <property type="component" value="Unplaced"/>
</dbReference>
<accession>A0A0N5BIX4</accession>
<evidence type="ECO:0000256" key="1">
    <source>
        <dbReference type="SAM" id="MobiDB-lite"/>
    </source>
</evidence>
<evidence type="ECO:0000256" key="2">
    <source>
        <dbReference type="SAM" id="Phobius"/>
    </source>
</evidence>
<protein>
    <submittedName>
        <fullName evidence="4">Uncharacterized protein</fullName>
    </submittedName>
</protein>
<feature type="region of interest" description="Disordered" evidence="1">
    <location>
        <begin position="155"/>
        <end position="189"/>
    </location>
</feature>
<evidence type="ECO:0000313" key="3">
    <source>
        <dbReference type="Proteomes" id="UP000046392"/>
    </source>
</evidence>
<keyword evidence="2" id="KW-0812">Transmembrane</keyword>